<reference evidence="14 15" key="1">
    <citation type="submission" date="2019-04" db="EMBL/GenBank/DDBJ databases">
        <title>Cohnella sp. nov. isolated from preserved vegetables.</title>
        <authorList>
            <person name="Lin S.-Y."/>
            <person name="Hung M.-H."/>
            <person name="Young C.-C."/>
        </authorList>
    </citation>
    <scope>NUCLEOTIDE SEQUENCE [LARGE SCALE GENOMIC DNA]</scope>
    <source>
        <strain evidence="14 15">CC-MHH1044</strain>
    </source>
</reference>
<keyword evidence="6" id="KW-0808">Transferase</keyword>
<keyword evidence="15" id="KW-1185">Reference proteome</keyword>
<evidence type="ECO:0000256" key="5">
    <source>
        <dbReference type="ARBA" id="ARBA00022553"/>
    </source>
</evidence>
<name>A0A4S4BMB0_9BACL</name>
<dbReference type="SUPFAM" id="SSF55874">
    <property type="entry name" value="ATPase domain of HSP90 chaperone/DNA topoisomerase II/histidine kinase"/>
    <property type="match status" value="1"/>
</dbReference>
<dbReference type="Pfam" id="PF02518">
    <property type="entry name" value="HATPase_c"/>
    <property type="match status" value="1"/>
</dbReference>
<organism evidence="14 15">
    <name type="scientific">Cohnella fermenti</name>
    <dbReference type="NCBI Taxonomy" id="2565925"/>
    <lineage>
        <taxon>Bacteria</taxon>
        <taxon>Bacillati</taxon>
        <taxon>Bacillota</taxon>
        <taxon>Bacilli</taxon>
        <taxon>Bacillales</taxon>
        <taxon>Paenibacillaceae</taxon>
        <taxon>Cohnella</taxon>
    </lineage>
</organism>
<keyword evidence="5" id="KW-0597">Phosphoprotein</keyword>
<evidence type="ECO:0000256" key="1">
    <source>
        <dbReference type="ARBA" id="ARBA00000085"/>
    </source>
</evidence>
<dbReference type="SMART" id="SM00304">
    <property type="entry name" value="HAMP"/>
    <property type="match status" value="1"/>
</dbReference>
<gene>
    <name evidence="14" type="ORF">E6C55_23200</name>
</gene>
<evidence type="ECO:0000256" key="6">
    <source>
        <dbReference type="ARBA" id="ARBA00022679"/>
    </source>
</evidence>
<protein>
    <recommendedName>
        <fullName evidence="3">histidine kinase</fullName>
        <ecNumber evidence="3">2.7.13.3</ecNumber>
    </recommendedName>
</protein>
<keyword evidence="10" id="KW-0902">Two-component regulatory system</keyword>
<evidence type="ECO:0000256" key="10">
    <source>
        <dbReference type="ARBA" id="ARBA00023012"/>
    </source>
</evidence>
<dbReference type="InterPro" id="IPR050640">
    <property type="entry name" value="Bact_2-comp_sensor_kinase"/>
</dbReference>
<dbReference type="EC" id="2.7.13.3" evidence="3"/>
<accession>A0A4S4BMB0</accession>
<dbReference type="PANTHER" id="PTHR34220">
    <property type="entry name" value="SENSOR HISTIDINE KINASE YPDA"/>
    <property type="match status" value="1"/>
</dbReference>
<dbReference type="Pfam" id="PF00672">
    <property type="entry name" value="HAMP"/>
    <property type="match status" value="1"/>
</dbReference>
<dbReference type="InterPro" id="IPR003594">
    <property type="entry name" value="HATPase_dom"/>
</dbReference>
<dbReference type="PROSITE" id="PS50885">
    <property type="entry name" value="HAMP"/>
    <property type="match status" value="1"/>
</dbReference>
<dbReference type="GO" id="GO:0000155">
    <property type="term" value="F:phosphorelay sensor kinase activity"/>
    <property type="evidence" value="ECO:0007669"/>
    <property type="project" value="InterPro"/>
</dbReference>
<evidence type="ECO:0000256" key="2">
    <source>
        <dbReference type="ARBA" id="ARBA00004651"/>
    </source>
</evidence>
<evidence type="ECO:0000256" key="11">
    <source>
        <dbReference type="ARBA" id="ARBA00023136"/>
    </source>
</evidence>
<dbReference type="InterPro" id="IPR036890">
    <property type="entry name" value="HATPase_C_sf"/>
</dbReference>
<evidence type="ECO:0000313" key="15">
    <source>
        <dbReference type="Proteomes" id="UP000310636"/>
    </source>
</evidence>
<dbReference type="Pfam" id="PF06580">
    <property type="entry name" value="His_kinase"/>
    <property type="match status" value="1"/>
</dbReference>
<feature type="domain" description="HAMP" evidence="13">
    <location>
        <begin position="350"/>
        <end position="402"/>
    </location>
</feature>
<dbReference type="Gene3D" id="3.30.565.10">
    <property type="entry name" value="Histidine kinase-like ATPase, C-terminal domain"/>
    <property type="match status" value="1"/>
</dbReference>
<dbReference type="InterPro" id="IPR010559">
    <property type="entry name" value="Sig_transdc_His_kin_internal"/>
</dbReference>
<evidence type="ECO:0000256" key="4">
    <source>
        <dbReference type="ARBA" id="ARBA00022475"/>
    </source>
</evidence>
<feature type="transmembrane region" description="Helical" evidence="12">
    <location>
        <begin position="329"/>
        <end position="353"/>
    </location>
</feature>
<dbReference type="InterPro" id="IPR003660">
    <property type="entry name" value="HAMP_dom"/>
</dbReference>
<dbReference type="CDD" id="cd06225">
    <property type="entry name" value="HAMP"/>
    <property type="match status" value="1"/>
</dbReference>
<evidence type="ECO:0000313" key="14">
    <source>
        <dbReference type="EMBL" id="THF75016.1"/>
    </source>
</evidence>
<dbReference type="CDD" id="cd12912">
    <property type="entry name" value="PDC2_MCP_like"/>
    <property type="match status" value="1"/>
</dbReference>
<comment type="catalytic activity">
    <reaction evidence="1">
        <text>ATP + protein L-histidine = ADP + protein N-phospho-L-histidine.</text>
        <dbReference type="EC" id="2.7.13.3"/>
    </reaction>
</comment>
<evidence type="ECO:0000256" key="3">
    <source>
        <dbReference type="ARBA" id="ARBA00012438"/>
    </source>
</evidence>
<dbReference type="EMBL" id="SSOB01000035">
    <property type="protein sequence ID" value="THF75016.1"/>
    <property type="molecule type" value="Genomic_DNA"/>
</dbReference>
<keyword evidence="8 14" id="KW-0418">Kinase</keyword>
<keyword evidence="4" id="KW-1003">Cell membrane</keyword>
<dbReference type="Pfam" id="PF02743">
    <property type="entry name" value="dCache_1"/>
    <property type="match status" value="1"/>
</dbReference>
<keyword evidence="9 12" id="KW-1133">Transmembrane helix</keyword>
<evidence type="ECO:0000256" key="9">
    <source>
        <dbReference type="ARBA" id="ARBA00022989"/>
    </source>
</evidence>
<comment type="subcellular location">
    <subcellularLocation>
        <location evidence="2">Cell membrane</location>
        <topology evidence="2">Multi-pass membrane protein</topology>
    </subcellularLocation>
</comment>
<evidence type="ECO:0000256" key="7">
    <source>
        <dbReference type="ARBA" id="ARBA00022692"/>
    </source>
</evidence>
<dbReference type="AlphaFoldDB" id="A0A4S4BMB0"/>
<dbReference type="PRINTS" id="PR00344">
    <property type="entry name" value="BCTRLSENSOR"/>
</dbReference>
<evidence type="ECO:0000259" key="13">
    <source>
        <dbReference type="PROSITE" id="PS50885"/>
    </source>
</evidence>
<sequence>MRRGKRNWPKRLRPANRMEGKLLIVFLFLIILPIGILSYISAERYSNSIENNTITYASQLTDKMMDKLDDYLQDMKKISIIPSYLDEIKEGLKMSNRYYGGEAAGGGTAIPDSTTILPSEQQQSIDIQKKIGSSIYFLNNIKSGTNTIYLFDNNGHVYYAAKNLSIRSDLQTVYAEWNKRASAAFGTPVLVSTQEVSQPVVGKKYVFTVVREIIDSSNYETLGMIAVDANIGVIENIVKDLDSTTQGTTLIVDQEGKVIYDSEMKYVAQSLPRSDLLAMADGQQGSFHSTQNGQRVLTIYKQSETTGWRVLITIPESHLQKDAVRTRNFTVLIALVIMSFALLISLVIAFAITRPLRSLVKLMKEVQSGNMDVVFPVVRRDEAGLVGSAFNRMIDRIKTLISDIYAIEQRKKEAELQSLQHQINPHFIYNTLESIRMTAVLNDDSEVGDMAELLGKLLRYSIHAGTDIVPIRREWEHLTMYIELLNYRYGANRFELELPPEETTGELQVMKLLFQPIVENAVYHGFDEAKGHMRIAIECRFEGTDVLFVVRDDGVGMGEGELQRLSASLKEPPEQWDGRGIGLRNIHERLRLRYGEKYGLTVQSEQGSGTSVIVRFPNKTNS</sequence>
<evidence type="ECO:0000256" key="12">
    <source>
        <dbReference type="SAM" id="Phobius"/>
    </source>
</evidence>
<keyword evidence="7 12" id="KW-0812">Transmembrane</keyword>
<keyword evidence="11 12" id="KW-0472">Membrane</keyword>
<dbReference type="InterPro" id="IPR004358">
    <property type="entry name" value="Sig_transdc_His_kin-like_C"/>
</dbReference>
<dbReference type="PANTHER" id="PTHR34220:SF7">
    <property type="entry name" value="SENSOR HISTIDINE KINASE YPDA"/>
    <property type="match status" value="1"/>
</dbReference>
<proteinExistence type="predicted"/>
<dbReference type="InterPro" id="IPR033479">
    <property type="entry name" value="dCache_1"/>
</dbReference>
<dbReference type="OrthoDB" id="9776552at2"/>
<dbReference type="Gene3D" id="6.10.340.10">
    <property type="match status" value="1"/>
</dbReference>
<dbReference type="Proteomes" id="UP000310636">
    <property type="component" value="Unassembled WGS sequence"/>
</dbReference>
<dbReference type="GO" id="GO:0005886">
    <property type="term" value="C:plasma membrane"/>
    <property type="evidence" value="ECO:0007669"/>
    <property type="project" value="UniProtKB-SubCell"/>
</dbReference>
<comment type="caution">
    <text evidence="14">The sequence shown here is derived from an EMBL/GenBank/DDBJ whole genome shotgun (WGS) entry which is preliminary data.</text>
</comment>
<evidence type="ECO:0000256" key="8">
    <source>
        <dbReference type="ARBA" id="ARBA00022777"/>
    </source>
</evidence>
<dbReference type="Gene3D" id="3.30.450.20">
    <property type="entry name" value="PAS domain"/>
    <property type="match status" value="2"/>
</dbReference>
<dbReference type="RefSeq" id="WP_136372207.1">
    <property type="nucleotide sequence ID" value="NZ_SSOB01000035.1"/>
</dbReference>
<dbReference type="SUPFAM" id="SSF158472">
    <property type="entry name" value="HAMP domain-like"/>
    <property type="match status" value="1"/>
</dbReference>